<feature type="binding site" evidence="1">
    <location>
        <position position="185"/>
    </location>
    <ligand>
        <name>Zn(2+)</name>
        <dbReference type="ChEBI" id="CHEBI:29105"/>
    </ligand>
</feature>
<gene>
    <name evidence="2" type="ORF">PHYPO_G00218300</name>
</gene>
<dbReference type="Gene3D" id="1.20.140.30">
    <property type="entry name" value="MOB kinase activator"/>
    <property type="match status" value="1"/>
</dbReference>
<dbReference type="InterPro" id="IPR005301">
    <property type="entry name" value="MOB_kinase_act_fam"/>
</dbReference>
<keyword evidence="1" id="KW-0479">Metal-binding</keyword>
<protein>
    <recommendedName>
        <fullName evidence="4">MOB kinase activator 2-like</fullName>
    </recommendedName>
</protein>
<keyword evidence="3" id="KW-1185">Reference proteome</keyword>
<dbReference type="AlphaFoldDB" id="A0A5N5P7B3"/>
<dbReference type="EMBL" id="VFJC01000007">
    <property type="protein sequence ID" value="KAB5575217.1"/>
    <property type="molecule type" value="Genomic_DNA"/>
</dbReference>
<feature type="binding site" evidence="1">
    <location>
        <position position="105"/>
    </location>
    <ligand>
        <name>Zn(2+)</name>
        <dbReference type="ChEBI" id="CHEBI:29105"/>
    </ligand>
</feature>
<evidence type="ECO:0000313" key="2">
    <source>
        <dbReference type="EMBL" id="KAB5575217.1"/>
    </source>
</evidence>
<reference evidence="2 3" key="1">
    <citation type="submission" date="2019-06" db="EMBL/GenBank/DDBJ databases">
        <title>A chromosome-scale genome assembly of the striped catfish, Pangasianodon hypophthalmus.</title>
        <authorList>
            <person name="Wen M."/>
            <person name="Zahm M."/>
            <person name="Roques C."/>
            <person name="Cabau C."/>
            <person name="Klopp C."/>
            <person name="Donnadieu C."/>
            <person name="Jouanno E."/>
            <person name="Avarre J.-C."/>
            <person name="Campet M."/>
            <person name="Ha T.T.T."/>
            <person name="Dugue R."/>
            <person name="Lampietro C."/>
            <person name="Louis A."/>
            <person name="Herpin A."/>
            <person name="Echchiki A."/>
            <person name="Berthelot C."/>
            <person name="Parey E."/>
            <person name="Roest-Crollius H."/>
            <person name="Braasch I."/>
            <person name="Postlethwait J."/>
            <person name="Bobe J."/>
            <person name="Montfort J."/>
            <person name="Bouchez O."/>
            <person name="Begum T."/>
            <person name="Schartl M."/>
            <person name="Guiguen Y."/>
        </authorList>
    </citation>
    <scope>NUCLEOTIDE SEQUENCE [LARGE SCALE GENOMIC DNA]</scope>
    <source>
        <strain evidence="2 3">Indonesia</strain>
        <tissue evidence="2">Blood</tissue>
    </source>
</reference>
<proteinExistence type="predicted"/>
<evidence type="ECO:0000256" key="1">
    <source>
        <dbReference type="PIRSR" id="PIRSR605301-1"/>
    </source>
</evidence>
<keyword evidence="1" id="KW-0862">Zinc</keyword>
<comment type="caution">
    <text evidence="2">The sequence shown here is derived from an EMBL/GenBank/DDBJ whole genome shotgun (WGS) entry which is preliminary data.</text>
</comment>
<evidence type="ECO:0000313" key="3">
    <source>
        <dbReference type="Proteomes" id="UP000327468"/>
    </source>
</evidence>
<dbReference type="InterPro" id="IPR036703">
    <property type="entry name" value="MOB_kinase_act_sf"/>
</dbReference>
<name>A0A5N5P7B3_PANHP</name>
<feature type="binding site" evidence="1">
    <location>
        <position position="100"/>
    </location>
    <ligand>
        <name>Zn(2+)</name>
        <dbReference type="ChEBI" id="CHEBI:29105"/>
    </ligand>
</feature>
<evidence type="ECO:0008006" key="4">
    <source>
        <dbReference type="Google" id="ProtNLM"/>
    </source>
</evidence>
<dbReference type="PANTHER" id="PTHR22599">
    <property type="entry name" value="MPS ONE BINDER KINASE ACTIVATOR-LIKE MOB"/>
    <property type="match status" value="1"/>
</dbReference>
<dbReference type="Proteomes" id="UP000327468">
    <property type="component" value="Chromosome 6"/>
</dbReference>
<accession>A0A5N5P7B3</accession>
<dbReference type="SUPFAM" id="SSF101152">
    <property type="entry name" value="Mob1/phocein"/>
    <property type="match status" value="1"/>
</dbReference>
<dbReference type="SMART" id="SM01388">
    <property type="entry name" value="Mob1_phocein"/>
    <property type="match status" value="1"/>
</dbReference>
<organism evidence="2 3">
    <name type="scientific">Pangasianodon hypophthalmus</name>
    <name type="common">Striped catfish</name>
    <name type="synonym">Helicophagus hypophthalmus</name>
    <dbReference type="NCBI Taxonomy" id="310915"/>
    <lineage>
        <taxon>Eukaryota</taxon>
        <taxon>Metazoa</taxon>
        <taxon>Chordata</taxon>
        <taxon>Craniata</taxon>
        <taxon>Vertebrata</taxon>
        <taxon>Euteleostomi</taxon>
        <taxon>Actinopterygii</taxon>
        <taxon>Neopterygii</taxon>
        <taxon>Teleostei</taxon>
        <taxon>Ostariophysi</taxon>
        <taxon>Siluriformes</taxon>
        <taxon>Pangasiidae</taxon>
        <taxon>Pangasianodon</taxon>
    </lineage>
</organism>
<sequence length="232" mass="26262">MGGCQSFMGSGDEASHTLTVENHEDINTLKLKNNNVQKAPLLQEKPYLQDHFLRDRISDVDLLTLSALPHGLDQHEWMAFNTISFFKNINLISSALSEFCTSTSCPTAKGPGNKVYEWMDEHGKKLKCSAPLYIDYAMSYIQELLTDENVFPTRAGVKFPNGFMFLVQKVFLLLFRTLTHLYSAHYRDAVAADIHPHLNTLLTHFITFSHTFRLLEASETAPLDDLVNALTH</sequence>
<dbReference type="Pfam" id="PF03637">
    <property type="entry name" value="Mob1_phocein"/>
    <property type="match status" value="1"/>
</dbReference>
<feature type="binding site" evidence="1">
    <location>
        <position position="180"/>
    </location>
    <ligand>
        <name>Zn(2+)</name>
        <dbReference type="ChEBI" id="CHEBI:29105"/>
    </ligand>
</feature>